<dbReference type="AlphaFoldDB" id="A0A8J3L649"/>
<sequence>MRKIVGIVLVLYSLLLGFSLSLPLVASIAGPKVTAIVAADPATCSSAIGFAPLAGFPQRCDVTWTTEKGPASGTLYGKAVDSLVGGVNKPKLAVHQLGNFAFTTPVGNAQLMMAFLAPPILFLGLHALAPKRRRRRHRGGGLDLDFDDDDSDSADSGGGDSDSGD</sequence>
<keyword evidence="2" id="KW-0472">Membrane</keyword>
<dbReference type="Proteomes" id="UP000660339">
    <property type="component" value="Unassembled WGS sequence"/>
</dbReference>
<keyword evidence="2" id="KW-0812">Transmembrane</keyword>
<evidence type="ECO:0000313" key="4">
    <source>
        <dbReference type="Proteomes" id="UP000660339"/>
    </source>
</evidence>
<feature type="compositionally biased region" description="Gly residues" evidence="1">
    <location>
        <begin position="156"/>
        <end position="165"/>
    </location>
</feature>
<reference evidence="3" key="1">
    <citation type="submission" date="2021-01" db="EMBL/GenBank/DDBJ databases">
        <title>Whole genome shotgun sequence of Catellatospora methionotrophica NBRC 14553.</title>
        <authorList>
            <person name="Komaki H."/>
            <person name="Tamura T."/>
        </authorList>
    </citation>
    <scope>NUCLEOTIDE SEQUENCE</scope>
    <source>
        <strain evidence="3">NBRC 14553</strain>
    </source>
</reference>
<name>A0A8J3L649_9ACTN</name>
<comment type="caution">
    <text evidence="3">The sequence shown here is derived from an EMBL/GenBank/DDBJ whole genome shotgun (WGS) entry which is preliminary data.</text>
</comment>
<keyword evidence="2" id="KW-1133">Transmembrane helix</keyword>
<feature type="region of interest" description="Disordered" evidence="1">
    <location>
        <begin position="134"/>
        <end position="165"/>
    </location>
</feature>
<dbReference type="RefSeq" id="WP_166379500.1">
    <property type="nucleotide sequence ID" value="NZ_BAAATT010000005.1"/>
</dbReference>
<organism evidence="3 4">
    <name type="scientific">Catellatospora methionotrophica</name>
    <dbReference type="NCBI Taxonomy" id="121620"/>
    <lineage>
        <taxon>Bacteria</taxon>
        <taxon>Bacillati</taxon>
        <taxon>Actinomycetota</taxon>
        <taxon>Actinomycetes</taxon>
        <taxon>Micromonosporales</taxon>
        <taxon>Micromonosporaceae</taxon>
        <taxon>Catellatospora</taxon>
    </lineage>
</organism>
<accession>A0A8J3L649</accession>
<evidence type="ECO:0000256" key="2">
    <source>
        <dbReference type="SAM" id="Phobius"/>
    </source>
</evidence>
<evidence type="ECO:0000256" key="1">
    <source>
        <dbReference type="SAM" id="MobiDB-lite"/>
    </source>
</evidence>
<evidence type="ECO:0000313" key="3">
    <source>
        <dbReference type="EMBL" id="GIG15158.1"/>
    </source>
</evidence>
<protein>
    <submittedName>
        <fullName evidence="3">Uncharacterized protein</fullName>
    </submittedName>
</protein>
<gene>
    <name evidence="3" type="ORF">Cme02nite_34900</name>
</gene>
<dbReference type="EMBL" id="BONJ01000019">
    <property type="protein sequence ID" value="GIG15158.1"/>
    <property type="molecule type" value="Genomic_DNA"/>
</dbReference>
<proteinExistence type="predicted"/>
<feature type="transmembrane region" description="Helical" evidence="2">
    <location>
        <begin position="109"/>
        <end position="129"/>
    </location>
</feature>
<feature type="compositionally biased region" description="Acidic residues" evidence="1">
    <location>
        <begin position="144"/>
        <end position="153"/>
    </location>
</feature>
<keyword evidence="4" id="KW-1185">Reference proteome</keyword>